<protein>
    <recommendedName>
        <fullName evidence="4">Methyltransferase type 11 domain-containing protein</fullName>
    </recommendedName>
</protein>
<dbReference type="Proteomes" id="UP001498398">
    <property type="component" value="Unassembled WGS sequence"/>
</dbReference>
<sequence length="353" mass="40295">MNNHDDLDNVNEEDRVEFEPSDPSSNDEFSDSEADSDSGSGDNDGSDSGMVDVDDDSIPSYFIERGGRLYHATNSPYPLPCDGREIQRLDAQHVLLKKVFSGNYINRDLVHEALAENGNAKIVVDFAHGTGRWTLEMGMDFPHVQFYGLEIVPITNRDYLDNVQFELNSELSQGTRFADASVTIVHARATYMAVRNYYQFIIMEAARILRPHGLFLAGEWGFPAFIGNDPHPDVNQMSLMRFFVVLRDCLLQRGITRIARDLEYFIGNSNMFHPVDPQNFWIPIGQWDPQRQELGNRMRKILRRFMSSTKPFLLQTSGLTEEQIVHLFATCNTEMVSTPRLVMVYHSVCAVRR</sequence>
<feature type="compositionally biased region" description="Low complexity" evidence="1">
    <location>
        <begin position="37"/>
        <end position="51"/>
    </location>
</feature>
<evidence type="ECO:0000313" key="3">
    <source>
        <dbReference type="Proteomes" id="UP001498398"/>
    </source>
</evidence>
<dbReference type="SUPFAM" id="SSF53335">
    <property type="entry name" value="S-adenosyl-L-methionine-dependent methyltransferases"/>
    <property type="match status" value="1"/>
</dbReference>
<gene>
    <name evidence="2" type="ORF">VKT23_014750</name>
</gene>
<name>A0ABR1IZK7_9AGAR</name>
<reference evidence="2 3" key="1">
    <citation type="submission" date="2024-01" db="EMBL/GenBank/DDBJ databases">
        <title>A draft genome for the cacao thread blight pathogen Marasmiellus scandens.</title>
        <authorList>
            <person name="Baruah I.K."/>
            <person name="Leung J."/>
            <person name="Bukari Y."/>
            <person name="Amoako-Attah I."/>
            <person name="Meinhardt L.W."/>
            <person name="Bailey B.A."/>
            <person name="Cohen S.P."/>
        </authorList>
    </citation>
    <scope>NUCLEOTIDE SEQUENCE [LARGE SCALE GENOMIC DNA]</scope>
    <source>
        <strain evidence="2 3">GH-19</strain>
    </source>
</reference>
<dbReference type="CDD" id="cd02440">
    <property type="entry name" value="AdoMet_MTases"/>
    <property type="match status" value="1"/>
</dbReference>
<evidence type="ECO:0000256" key="1">
    <source>
        <dbReference type="SAM" id="MobiDB-lite"/>
    </source>
</evidence>
<evidence type="ECO:0008006" key="4">
    <source>
        <dbReference type="Google" id="ProtNLM"/>
    </source>
</evidence>
<feature type="compositionally biased region" description="Acidic residues" evidence="1">
    <location>
        <begin position="8"/>
        <end position="20"/>
    </location>
</feature>
<dbReference type="InterPro" id="IPR029063">
    <property type="entry name" value="SAM-dependent_MTases_sf"/>
</dbReference>
<keyword evidence="3" id="KW-1185">Reference proteome</keyword>
<comment type="caution">
    <text evidence="2">The sequence shown here is derived from an EMBL/GenBank/DDBJ whole genome shotgun (WGS) entry which is preliminary data.</text>
</comment>
<organism evidence="2 3">
    <name type="scientific">Marasmiellus scandens</name>
    <dbReference type="NCBI Taxonomy" id="2682957"/>
    <lineage>
        <taxon>Eukaryota</taxon>
        <taxon>Fungi</taxon>
        <taxon>Dikarya</taxon>
        <taxon>Basidiomycota</taxon>
        <taxon>Agaricomycotina</taxon>
        <taxon>Agaricomycetes</taxon>
        <taxon>Agaricomycetidae</taxon>
        <taxon>Agaricales</taxon>
        <taxon>Marasmiineae</taxon>
        <taxon>Omphalotaceae</taxon>
        <taxon>Marasmiellus</taxon>
    </lineage>
</organism>
<feature type="region of interest" description="Disordered" evidence="1">
    <location>
        <begin position="1"/>
        <end position="53"/>
    </location>
</feature>
<proteinExistence type="predicted"/>
<accession>A0ABR1IZK7</accession>
<evidence type="ECO:0000313" key="2">
    <source>
        <dbReference type="EMBL" id="KAK7445754.1"/>
    </source>
</evidence>
<dbReference type="EMBL" id="JBANRG010000046">
    <property type="protein sequence ID" value="KAK7445754.1"/>
    <property type="molecule type" value="Genomic_DNA"/>
</dbReference>
<dbReference type="Gene3D" id="3.40.50.150">
    <property type="entry name" value="Vaccinia Virus protein VP39"/>
    <property type="match status" value="1"/>
</dbReference>